<dbReference type="STRING" id="13333.U5CYQ8"/>
<evidence type="ECO:0000259" key="11">
    <source>
        <dbReference type="PROSITE" id="PS51485"/>
    </source>
</evidence>
<proteinExistence type="inferred from homology"/>
<dbReference type="Gramene" id="ERN15080">
    <property type="protein sequence ID" value="ERN15080"/>
    <property type="gene ID" value="AMTR_s00056p00048790"/>
</dbReference>
<dbReference type="HOGENOM" id="CLU_058719_1_2_1"/>
<evidence type="ECO:0000313" key="13">
    <source>
        <dbReference type="Proteomes" id="UP000017836"/>
    </source>
</evidence>
<protein>
    <recommendedName>
        <fullName evidence="11">Phytocyanin domain-containing protein</fullName>
    </recommendedName>
</protein>
<keyword evidence="2" id="KW-0336">GPI-anchor</keyword>
<dbReference type="FunFam" id="2.60.40.420:FF:000010">
    <property type="entry name" value="Early nodulin-like protein 1"/>
    <property type="match status" value="1"/>
</dbReference>
<evidence type="ECO:0000313" key="12">
    <source>
        <dbReference type="EMBL" id="ERN15080.1"/>
    </source>
</evidence>
<dbReference type="Gene3D" id="2.60.40.420">
    <property type="entry name" value="Cupredoxins - blue copper proteins"/>
    <property type="match status" value="1"/>
</dbReference>
<evidence type="ECO:0000256" key="3">
    <source>
        <dbReference type="ARBA" id="ARBA00022729"/>
    </source>
</evidence>
<dbReference type="AlphaFoldDB" id="U5CYQ8"/>
<reference evidence="13" key="1">
    <citation type="journal article" date="2013" name="Science">
        <title>The Amborella genome and the evolution of flowering plants.</title>
        <authorList>
            <consortium name="Amborella Genome Project"/>
        </authorList>
    </citation>
    <scope>NUCLEOTIDE SEQUENCE [LARGE SCALE GENOMIC DNA]</scope>
</reference>
<dbReference type="InterPro" id="IPR039391">
    <property type="entry name" value="Phytocyanin-like"/>
</dbReference>
<feature type="signal peptide" evidence="10">
    <location>
        <begin position="1"/>
        <end position="26"/>
    </location>
</feature>
<evidence type="ECO:0000256" key="8">
    <source>
        <dbReference type="ARBA" id="ARBA00035011"/>
    </source>
</evidence>
<keyword evidence="7" id="KW-0449">Lipoprotein</keyword>
<evidence type="ECO:0000256" key="2">
    <source>
        <dbReference type="ARBA" id="ARBA00022622"/>
    </source>
</evidence>
<dbReference type="GO" id="GO:0005886">
    <property type="term" value="C:plasma membrane"/>
    <property type="evidence" value="ECO:0000318"/>
    <property type="project" value="GO_Central"/>
</dbReference>
<accession>U5CYQ8</accession>
<dbReference type="GO" id="GO:0009055">
    <property type="term" value="F:electron transfer activity"/>
    <property type="evidence" value="ECO:0007669"/>
    <property type="project" value="InterPro"/>
</dbReference>
<gene>
    <name evidence="12" type="ORF">AMTR_s00056p00048790</name>
</gene>
<keyword evidence="13" id="KW-1185">Reference proteome</keyword>
<evidence type="ECO:0000256" key="10">
    <source>
        <dbReference type="SAM" id="SignalP"/>
    </source>
</evidence>
<evidence type="ECO:0000256" key="7">
    <source>
        <dbReference type="ARBA" id="ARBA00023288"/>
    </source>
</evidence>
<comment type="similarity">
    <text evidence="8">Belongs to the early nodulin-like (ENODL) family.</text>
</comment>
<keyword evidence="3 10" id="KW-0732">Signal</keyword>
<keyword evidence="6" id="KW-0325">Glycoprotein</keyword>
<evidence type="ECO:0000256" key="9">
    <source>
        <dbReference type="ARBA" id="ARBA00037868"/>
    </source>
</evidence>
<comment type="subcellular location">
    <subcellularLocation>
        <location evidence="9">Endomembrane system</location>
        <topology evidence="9">Lipid-anchor</topology>
    </subcellularLocation>
    <subcellularLocation>
        <location evidence="1">Membrane</location>
        <topology evidence="1">Lipid-anchor</topology>
        <topology evidence="1">GPI-anchor</topology>
    </subcellularLocation>
</comment>
<dbReference type="GO" id="GO:0098552">
    <property type="term" value="C:side of membrane"/>
    <property type="evidence" value="ECO:0007669"/>
    <property type="project" value="UniProtKB-KW"/>
</dbReference>
<feature type="domain" description="Phytocyanin" evidence="11">
    <location>
        <begin position="29"/>
        <end position="132"/>
    </location>
</feature>
<dbReference type="EMBL" id="KI392510">
    <property type="protein sequence ID" value="ERN15080.1"/>
    <property type="molecule type" value="Genomic_DNA"/>
</dbReference>
<evidence type="ECO:0000256" key="4">
    <source>
        <dbReference type="ARBA" id="ARBA00023136"/>
    </source>
</evidence>
<dbReference type="PANTHER" id="PTHR33021:SF14">
    <property type="entry name" value="OS01G0272700 PROTEIN"/>
    <property type="match status" value="1"/>
</dbReference>
<dbReference type="KEGG" id="atr:18443359"/>
<dbReference type="CDD" id="cd11019">
    <property type="entry name" value="OsENODL1_like"/>
    <property type="match status" value="1"/>
</dbReference>
<dbReference type="InterPro" id="IPR003245">
    <property type="entry name" value="Phytocyanin_dom"/>
</dbReference>
<dbReference type="OrthoDB" id="1933543at2759"/>
<evidence type="ECO:0000256" key="5">
    <source>
        <dbReference type="ARBA" id="ARBA00023157"/>
    </source>
</evidence>
<evidence type="ECO:0000256" key="6">
    <source>
        <dbReference type="ARBA" id="ARBA00023180"/>
    </source>
</evidence>
<dbReference type="InterPro" id="IPR041846">
    <property type="entry name" value="ENL_dom"/>
</dbReference>
<evidence type="ECO:0000256" key="1">
    <source>
        <dbReference type="ARBA" id="ARBA00004589"/>
    </source>
</evidence>
<organism evidence="12 13">
    <name type="scientific">Amborella trichopoda</name>
    <dbReference type="NCBI Taxonomy" id="13333"/>
    <lineage>
        <taxon>Eukaryota</taxon>
        <taxon>Viridiplantae</taxon>
        <taxon>Streptophyta</taxon>
        <taxon>Embryophyta</taxon>
        <taxon>Tracheophyta</taxon>
        <taxon>Spermatophyta</taxon>
        <taxon>Magnoliopsida</taxon>
        <taxon>Amborellales</taxon>
        <taxon>Amborellaceae</taxon>
        <taxon>Amborella</taxon>
    </lineage>
</organism>
<dbReference type="GO" id="GO:0012505">
    <property type="term" value="C:endomembrane system"/>
    <property type="evidence" value="ECO:0007669"/>
    <property type="project" value="UniProtKB-SubCell"/>
</dbReference>
<dbReference type="SUPFAM" id="SSF49503">
    <property type="entry name" value="Cupredoxins"/>
    <property type="match status" value="1"/>
</dbReference>
<dbReference type="Pfam" id="PF02298">
    <property type="entry name" value="Cu_bind_like"/>
    <property type="match status" value="1"/>
</dbReference>
<keyword evidence="5" id="KW-1015">Disulfide bond</keyword>
<dbReference type="InterPro" id="IPR008972">
    <property type="entry name" value="Cupredoxin"/>
</dbReference>
<feature type="chain" id="PRO_5004658510" description="Phytocyanin domain-containing protein" evidence="10">
    <location>
        <begin position="27"/>
        <end position="196"/>
    </location>
</feature>
<dbReference type="Proteomes" id="UP000017836">
    <property type="component" value="Unassembled WGS sequence"/>
</dbReference>
<dbReference type="OMA" id="IRFEYKK"/>
<dbReference type="PROSITE" id="PS51485">
    <property type="entry name" value="PHYTOCYANIN"/>
    <property type="match status" value="1"/>
</dbReference>
<keyword evidence="4" id="KW-0472">Membrane</keyword>
<dbReference type="eggNOG" id="ENOG502S114">
    <property type="taxonomic scope" value="Eukaryota"/>
</dbReference>
<name>U5CYQ8_AMBTC</name>
<dbReference type="PANTHER" id="PTHR33021">
    <property type="entry name" value="BLUE COPPER PROTEIN"/>
    <property type="match status" value="1"/>
</dbReference>
<sequence>MANFSNGGRYFWLCVAMVVAINTLRGDSYEYKVAVTGKWLEPPFNRTEVYNQWASKTRFRAGDSLYFKYKEPDCLLVVSQEDYSKCNSTNPLSLYNDGETVFNLTRPGLFFFISGIPSHCQKGQRLIVRVLGDMPYGSPPALPPSYPFPLPPQPYSLSPSPSPLPNFAIPSMPSTFSLYMASSLLSTLALFLFNKL</sequence>